<evidence type="ECO:0000259" key="8">
    <source>
        <dbReference type="Pfam" id="PF00828"/>
    </source>
</evidence>
<proteinExistence type="inferred from homology"/>
<dbReference type="Pfam" id="PF00828">
    <property type="entry name" value="Ribosomal_L27A"/>
    <property type="match status" value="1"/>
</dbReference>
<dbReference type="GeneID" id="9131621"/>
<keyword evidence="5" id="KW-0694">RNA-binding</keyword>
<dbReference type="HAMAP" id="MF_01341">
    <property type="entry name" value="Ribosomal_uL15"/>
    <property type="match status" value="1"/>
</dbReference>
<dbReference type="PANTHER" id="PTHR11721">
    <property type="entry name" value="60S RIBOSOMAL PROTEIN L27A"/>
    <property type="match status" value="1"/>
</dbReference>
<dbReference type="PANTHER" id="PTHR11721:SF3">
    <property type="entry name" value="LARGE RIBOSOMAL SUBUNIT PROTEIN UL15"/>
    <property type="match status" value="1"/>
</dbReference>
<dbReference type="GO" id="GO:0019843">
    <property type="term" value="F:rRNA binding"/>
    <property type="evidence" value="ECO:0007669"/>
    <property type="project" value="UniProtKB-UniRule"/>
</dbReference>
<dbReference type="InterPro" id="IPR027386">
    <property type="entry name" value="Rbsml_uL15_N"/>
</dbReference>
<evidence type="ECO:0000256" key="6">
    <source>
        <dbReference type="RuleBase" id="RU003888"/>
    </source>
</evidence>
<dbReference type="EMBL" id="CP002009">
    <property type="protein sequence ID" value="ADG13283.1"/>
    <property type="molecule type" value="Genomic_DNA"/>
</dbReference>
<evidence type="ECO:0000313" key="9">
    <source>
        <dbReference type="EMBL" id="ADG13283.1"/>
    </source>
</evidence>
<keyword evidence="10" id="KW-1185">Reference proteome</keyword>
<dbReference type="KEGG" id="mif:Metin_0614"/>
<keyword evidence="5" id="KW-0699">rRNA-binding</keyword>
<dbReference type="RefSeq" id="WP_013100029.1">
    <property type="nucleotide sequence ID" value="NC_014122.1"/>
</dbReference>
<comment type="function">
    <text evidence="5">Binds to the 23S rRNA.</text>
</comment>
<dbReference type="InterPro" id="IPR021131">
    <property type="entry name" value="Ribosomal_uL15/eL18"/>
</dbReference>
<evidence type="ECO:0000256" key="5">
    <source>
        <dbReference type="HAMAP-Rule" id="MF_01341"/>
    </source>
</evidence>
<dbReference type="PROSITE" id="PS00475">
    <property type="entry name" value="RIBOSOMAL_L15"/>
    <property type="match status" value="1"/>
</dbReference>
<evidence type="ECO:0000256" key="1">
    <source>
        <dbReference type="ARBA" id="ARBA00007320"/>
    </source>
</evidence>
<dbReference type="Proteomes" id="UP000002061">
    <property type="component" value="Chromosome"/>
</dbReference>
<comment type="similarity">
    <text evidence="1 5 6">Belongs to the universal ribosomal protein uL15 family.</text>
</comment>
<evidence type="ECO:0000256" key="3">
    <source>
        <dbReference type="ARBA" id="ARBA00023274"/>
    </source>
</evidence>
<dbReference type="HOGENOM" id="CLU_109163_0_0_2"/>
<feature type="compositionally biased region" description="Basic residues" evidence="7">
    <location>
        <begin position="1"/>
        <end position="14"/>
    </location>
</feature>
<gene>
    <name evidence="5" type="primary">rpl15</name>
    <name evidence="9" type="ordered locus">Metin_0614</name>
</gene>
<dbReference type="InterPro" id="IPR001196">
    <property type="entry name" value="Ribosomal_uL15_CS"/>
</dbReference>
<keyword evidence="3 5" id="KW-0687">Ribonucleoprotein</keyword>
<protein>
    <recommendedName>
        <fullName evidence="4 5">Large ribosomal subunit protein uL15</fullName>
    </recommendedName>
</protein>
<dbReference type="GO" id="GO:0006412">
    <property type="term" value="P:translation"/>
    <property type="evidence" value="ECO:0007669"/>
    <property type="project" value="UniProtKB-UniRule"/>
</dbReference>
<feature type="domain" description="Large ribosomal subunit protein uL15/eL18" evidence="8">
    <location>
        <begin position="72"/>
        <end position="141"/>
    </location>
</feature>
<evidence type="ECO:0000256" key="7">
    <source>
        <dbReference type="SAM" id="MobiDB-lite"/>
    </source>
</evidence>
<dbReference type="OrthoDB" id="9418at2157"/>
<dbReference type="Gene3D" id="3.100.10.10">
    <property type="match status" value="1"/>
</dbReference>
<accession>D5VRT0</accession>
<dbReference type="InterPro" id="IPR030878">
    <property type="entry name" value="Ribosomal_uL15"/>
</dbReference>
<feature type="region of interest" description="Disordered" evidence="7">
    <location>
        <begin position="1"/>
        <end position="34"/>
    </location>
</feature>
<organism evidence="9 10">
    <name type="scientific">Methanocaldococcus infernus (strain DSM 11812 / JCM 15783 / ME)</name>
    <dbReference type="NCBI Taxonomy" id="573063"/>
    <lineage>
        <taxon>Archaea</taxon>
        <taxon>Methanobacteriati</taxon>
        <taxon>Methanobacteriota</taxon>
        <taxon>Methanomada group</taxon>
        <taxon>Methanococci</taxon>
        <taxon>Methanococcales</taxon>
        <taxon>Methanocaldococcaceae</taxon>
        <taxon>Methanocaldococcus</taxon>
    </lineage>
</organism>
<dbReference type="STRING" id="573063.Metin_0614"/>
<dbReference type="SUPFAM" id="SSF52080">
    <property type="entry name" value="Ribosomal proteins L15p and L18e"/>
    <property type="match status" value="1"/>
</dbReference>
<dbReference type="eggNOG" id="arCOG00779">
    <property type="taxonomic scope" value="Archaea"/>
</dbReference>
<keyword evidence="2 5" id="KW-0689">Ribosomal protein</keyword>
<evidence type="ECO:0000256" key="4">
    <source>
        <dbReference type="ARBA" id="ARBA00035200"/>
    </source>
</evidence>
<dbReference type="InterPro" id="IPR036227">
    <property type="entry name" value="Ribosomal_uL15/eL18_sf"/>
</dbReference>
<dbReference type="Gene3D" id="4.10.990.10">
    <property type="match status" value="1"/>
</dbReference>
<evidence type="ECO:0000256" key="2">
    <source>
        <dbReference type="ARBA" id="ARBA00022980"/>
    </source>
</evidence>
<reference evidence="9" key="1">
    <citation type="submission" date="2010-04" db="EMBL/GenBank/DDBJ databases">
        <title>Complete sequence of Methanocaldococcus infernus ME.</title>
        <authorList>
            <consortium name="US DOE Joint Genome Institute"/>
            <person name="Lucas S."/>
            <person name="Copeland A."/>
            <person name="Lapidus A."/>
            <person name="Cheng J.-F."/>
            <person name="Bruce D."/>
            <person name="Goodwin L."/>
            <person name="Pitluck S."/>
            <person name="Munk A.C."/>
            <person name="Detter J.C."/>
            <person name="Han C."/>
            <person name="Tapia R."/>
            <person name="Land M."/>
            <person name="Hauser L."/>
            <person name="Kyrpides N."/>
            <person name="Mikhailova N."/>
            <person name="Sieprawska-Lupa M."/>
            <person name="Whitman W.B."/>
            <person name="Woyke T."/>
        </authorList>
    </citation>
    <scope>NUCLEOTIDE SEQUENCE [LARGE SCALE GENOMIC DNA]</scope>
    <source>
        <strain evidence="9">ME</strain>
    </source>
</reference>
<evidence type="ECO:0000313" key="10">
    <source>
        <dbReference type="Proteomes" id="UP000002061"/>
    </source>
</evidence>
<dbReference type="GO" id="GO:0003735">
    <property type="term" value="F:structural constituent of ribosome"/>
    <property type="evidence" value="ECO:0007669"/>
    <property type="project" value="InterPro"/>
</dbReference>
<name>D5VRT0_METIM</name>
<comment type="subunit">
    <text evidence="5">Part of the 50S ribosomal subunit.</text>
</comment>
<dbReference type="FunFam" id="3.100.10.10:FF:000021">
    <property type="entry name" value="50S ribosomal protein L15"/>
    <property type="match status" value="1"/>
</dbReference>
<sequence>MIRKRRKVKKKRGSRTFGWGSHKKRRGAGNRGGRGFSGGFDHHWTWVIKYDPDRFGKYGFSRHPSLVKSYETINVGELEELVLKNPDKFEKEGDKYIVDVLELGYEKVLGRGKVTIPMVVKAIEVSEKAREKIESAGGEVVEL</sequence>
<dbReference type="AlphaFoldDB" id="D5VRT0"/>
<dbReference type="GO" id="GO:0022625">
    <property type="term" value="C:cytosolic large ribosomal subunit"/>
    <property type="evidence" value="ECO:0007669"/>
    <property type="project" value="TreeGrafter"/>
</dbReference>